<dbReference type="PANTHER" id="PTHR42723:SF1">
    <property type="entry name" value="CHLOROPHYLL SYNTHASE, CHLOROPLASTIC"/>
    <property type="match status" value="1"/>
</dbReference>
<proteinExistence type="predicted"/>
<dbReference type="InterPro" id="IPR000537">
    <property type="entry name" value="UbiA_prenyltransferase"/>
</dbReference>
<feature type="transmembrane region" description="Helical" evidence="5">
    <location>
        <begin position="186"/>
        <end position="207"/>
    </location>
</feature>
<feature type="transmembrane region" description="Helical" evidence="5">
    <location>
        <begin position="157"/>
        <end position="180"/>
    </location>
</feature>
<dbReference type="InterPro" id="IPR050475">
    <property type="entry name" value="Prenyltransferase_related"/>
</dbReference>
<feature type="transmembrane region" description="Helical" evidence="5">
    <location>
        <begin position="116"/>
        <end position="145"/>
    </location>
</feature>
<protein>
    <recommendedName>
        <fullName evidence="8">Ubiquinone biosynthesis protein UbiA</fullName>
    </recommendedName>
</protein>
<evidence type="ECO:0008006" key="8">
    <source>
        <dbReference type="Google" id="ProtNLM"/>
    </source>
</evidence>
<accession>A0A0S7YA04</accession>
<evidence type="ECO:0000256" key="4">
    <source>
        <dbReference type="ARBA" id="ARBA00023136"/>
    </source>
</evidence>
<organism evidence="6 7">
    <name type="scientific">candidate division TA06 bacterium DG_78</name>
    <dbReference type="NCBI Taxonomy" id="1703772"/>
    <lineage>
        <taxon>Bacteria</taxon>
        <taxon>Bacteria division TA06</taxon>
    </lineage>
</organism>
<keyword evidence="4 5" id="KW-0472">Membrane</keyword>
<dbReference type="Proteomes" id="UP000051012">
    <property type="component" value="Unassembled WGS sequence"/>
</dbReference>
<feature type="transmembrane region" description="Helical" evidence="5">
    <location>
        <begin position="235"/>
        <end position="252"/>
    </location>
</feature>
<feature type="transmembrane region" description="Helical" evidence="5">
    <location>
        <begin position="64"/>
        <end position="82"/>
    </location>
</feature>
<comment type="caution">
    <text evidence="6">The sequence shown here is derived from an EMBL/GenBank/DDBJ whole genome shotgun (WGS) entry which is preliminary data.</text>
</comment>
<dbReference type="Gene3D" id="1.10.357.140">
    <property type="entry name" value="UbiA prenyltransferase"/>
    <property type="match status" value="1"/>
</dbReference>
<keyword evidence="2 5" id="KW-0812">Transmembrane</keyword>
<dbReference type="GO" id="GO:0016020">
    <property type="term" value="C:membrane"/>
    <property type="evidence" value="ECO:0007669"/>
    <property type="project" value="UniProtKB-SubCell"/>
</dbReference>
<dbReference type="InterPro" id="IPR044878">
    <property type="entry name" value="UbiA_sf"/>
</dbReference>
<dbReference type="PANTHER" id="PTHR42723">
    <property type="entry name" value="CHLOROPHYLL SYNTHASE"/>
    <property type="match status" value="1"/>
</dbReference>
<dbReference type="AlphaFoldDB" id="A0A0S7YA04"/>
<evidence type="ECO:0000256" key="1">
    <source>
        <dbReference type="ARBA" id="ARBA00004141"/>
    </source>
</evidence>
<dbReference type="GO" id="GO:0016765">
    <property type="term" value="F:transferase activity, transferring alkyl or aryl (other than methyl) groups"/>
    <property type="evidence" value="ECO:0007669"/>
    <property type="project" value="InterPro"/>
</dbReference>
<name>A0A0S7YA04_UNCT6</name>
<feature type="transmembrane region" description="Helical" evidence="5">
    <location>
        <begin position="38"/>
        <end position="57"/>
    </location>
</feature>
<feature type="transmembrane region" description="Helical" evidence="5">
    <location>
        <begin position="258"/>
        <end position="274"/>
    </location>
</feature>
<keyword evidence="3 5" id="KW-1133">Transmembrane helix</keyword>
<evidence type="ECO:0000256" key="3">
    <source>
        <dbReference type="ARBA" id="ARBA00022989"/>
    </source>
</evidence>
<evidence type="ECO:0000256" key="2">
    <source>
        <dbReference type="ARBA" id="ARBA00022692"/>
    </source>
</evidence>
<reference evidence="6 7" key="1">
    <citation type="journal article" date="2015" name="Microbiome">
        <title>Genomic resolution of linkages in carbon, nitrogen, and sulfur cycling among widespread estuary sediment bacteria.</title>
        <authorList>
            <person name="Baker B.J."/>
            <person name="Lazar C.S."/>
            <person name="Teske A.P."/>
            <person name="Dick G.J."/>
        </authorList>
    </citation>
    <scope>NUCLEOTIDE SEQUENCE [LARGE SCALE GENOMIC DNA]</scope>
    <source>
        <strain evidence="6">DG_78</strain>
    </source>
</reference>
<dbReference type="Pfam" id="PF01040">
    <property type="entry name" value="UbiA"/>
    <property type="match status" value="1"/>
</dbReference>
<evidence type="ECO:0000313" key="6">
    <source>
        <dbReference type="EMBL" id="KPJ71311.1"/>
    </source>
</evidence>
<dbReference type="EMBL" id="LJNI01000129">
    <property type="protein sequence ID" value="KPJ71311.1"/>
    <property type="molecule type" value="Genomic_DNA"/>
</dbReference>
<sequence length="306" mass="34824">MNLYSCIPIITMFIGLMLIERRERGIIKKWLIGSRPFIAIHYLFPAVLGIFLGTHLFQKPVPYLDGAFLMCAIFFSFQASVVTNDVNDLRTDQISEKQSLLNTSSHIITHISELGMYFFIVSILFALAISYQILLIVLLGHILHFIYSSKPLRLKRFYPLSILMLTLGALLAAIAGYALFESSKPFLSFPLKAALLIAVPLFLGLNFRDLADYQGDRKTEITTLFTVFGLQKGRYINAIFILLSYLSIPIILQYPLSFIATVPLGILSFYFCLKQPFQEKYVFYIYFTLVAILTIAFNINPRIIVP</sequence>
<evidence type="ECO:0000313" key="7">
    <source>
        <dbReference type="Proteomes" id="UP000051012"/>
    </source>
</evidence>
<comment type="subcellular location">
    <subcellularLocation>
        <location evidence="1">Membrane</location>
        <topology evidence="1">Multi-pass membrane protein</topology>
    </subcellularLocation>
</comment>
<gene>
    <name evidence="6" type="ORF">AMJ52_08720</name>
</gene>
<evidence type="ECO:0000256" key="5">
    <source>
        <dbReference type="SAM" id="Phobius"/>
    </source>
</evidence>
<feature type="transmembrane region" description="Helical" evidence="5">
    <location>
        <begin position="281"/>
        <end position="299"/>
    </location>
</feature>